<feature type="region of interest" description="Disordered" evidence="1">
    <location>
        <begin position="1"/>
        <end position="29"/>
    </location>
</feature>
<protein>
    <submittedName>
        <fullName evidence="3">MazG family protein</fullName>
    </submittedName>
</protein>
<comment type="caution">
    <text evidence="3">The sequence shown here is derived from an EMBL/GenBank/DDBJ whole genome shotgun (WGS) entry which is preliminary data.</text>
</comment>
<feature type="domain" description="NTP pyrophosphohydrolase MazG-like" evidence="2">
    <location>
        <begin position="73"/>
        <end position="184"/>
    </location>
</feature>
<dbReference type="CDD" id="cd11528">
    <property type="entry name" value="NTP-PPase_MazG_Nterm"/>
    <property type="match status" value="1"/>
</dbReference>
<dbReference type="NCBIfam" id="NF007113">
    <property type="entry name" value="PRK09562.1"/>
    <property type="match status" value="1"/>
</dbReference>
<name>A0ABN0P0B8_TRELE</name>
<reference evidence="3 4" key="1">
    <citation type="submission" date="2013-08" db="EMBL/GenBank/DDBJ databases">
        <authorList>
            <person name="Weinstock G."/>
            <person name="Sodergren E."/>
            <person name="Wylie T."/>
            <person name="Fulton L."/>
            <person name="Fulton R."/>
            <person name="Fronick C."/>
            <person name="O'Laughlin M."/>
            <person name="Godfrey J."/>
            <person name="Miner T."/>
            <person name="Herter B."/>
            <person name="Appelbaum E."/>
            <person name="Cordes M."/>
            <person name="Lek S."/>
            <person name="Wollam A."/>
            <person name="Pepin K.H."/>
            <person name="Palsikar V.B."/>
            <person name="Mitreva M."/>
            <person name="Wilson R.K."/>
        </authorList>
    </citation>
    <scope>NUCLEOTIDE SEQUENCE [LARGE SCALE GENOMIC DNA]</scope>
    <source>
        <strain evidence="3 4">ATCC 700332</strain>
    </source>
</reference>
<dbReference type="Proteomes" id="UP000016649">
    <property type="component" value="Unassembled WGS sequence"/>
</dbReference>
<dbReference type="InterPro" id="IPR011551">
    <property type="entry name" value="NTP_PyrPHydrolase_MazG"/>
</dbReference>
<dbReference type="PANTHER" id="PTHR30522">
    <property type="entry name" value="NUCLEOSIDE TRIPHOSPHATE PYROPHOSPHOHYDROLASE"/>
    <property type="match status" value="1"/>
</dbReference>
<organism evidence="3 4">
    <name type="scientific">Treponema lecithinolyticum ATCC 700332</name>
    <dbReference type="NCBI Taxonomy" id="1321815"/>
    <lineage>
        <taxon>Bacteria</taxon>
        <taxon>Pseudomonadati</taxon>
        <taxon>Spirochaetota</taxon>
        <taxon>Spirochaetia</taxon>
        <taxon>Spirochaetales</taxon>
        <taxon>Treponemataceae</taxon>
        <taxon>Treponema</taxon>
    </lineage>
</organism>
<evidence type="ECO:0000259" key="2">
    <source>
        <dbReference type="Pfam" id="PF03819"/>
    </source>
</evidence>
<dbReference type="CDD" id="cd11529">
    <property type="entry name" value="NTP-PPase_MazG_Cterm"/>
    <property type="match status" value="1"/>
</dbReference>
<evidence type="ECO:0000313" key="4">
    <source>
        <dbReference type="Proteomes" id="UP000016649"/>
    </source>
</evidence>
<gene>
    <name evidence="3" type="ORF">HMPREF9193_00644</name>
</gene>
<evidence type="ECO:0000313" key="3">
    <source>
        <dbReference type="EMBL" id="ERJ93923.1"/>
    </source>
</evidence>
<dbReference type="InterPro" id="IPR048011">
    <property type="entry name" value="NTP-PPase_MazG-like_C"/>
</dbReference>
<accession>A0ABN0P0B8</accession>
<dbReference type="InterPro" id="IPR004518">
    <property type="entry name" value="MazG-like_dom"/>
</dbReference>
<dbReference type="EMBL" id="AWVH01000013">
    <property type="protein sequence ID" value="ERJ93923.1"/>
    <property type="molecule type" value="Genomic_DNA"/>
</dbReference>
<sequence>MEKTVRRGTMNDMQKNTADASALNGRSESNSTFASNTFVINEAASKAAFSYKNLYEIIKILRAPGGCPWDREQTPLTLRSTLLEETYEALEAINEAYENATVSSEPPFPSPATAIPAAPDSVMQGIAAGIPTTEACIHAKEELGDVLLNVSMIAYMFEQEGAFTVSDVLDSVCEKLIRRHPHVFPESSGKSAVLGETKTAEQVLTQWEAIKQKVEGRAGKSILDEVSKGLEPLTRAYKMQKKAAKKGFDWSDVSAVRAKVFEEIGEFEEALAGDKSYTVGNGDTPAAGSGVEADSLRHSEEEFGDILFALVNWARHLHIDPAVALERANAKFRKRFTYVEKACRERGIEMKKENLQAMDALWDEAKHTL</sequence>
<dbReference type="PANTHER" id="PTHR30522:SF0">
    <property type="entry name" value="NUCLEOSIDE TRIPHOSPHATE PYROPHOSPHOHYDROLASE"/>
    <property type="match status" value="1"/>
</dbReference>
<dbReference type="SUPFAM" id="SSF101386">
    <property type="entry name" value="all-alpha NTP pyrophosphatases"/>
    <property type="match status" value="2"/>
</dbReference>
<dbReference type="InterPro" id="IPR048015">
    <property type="entry name" value="NTP-PPase_MazG-like_N"/>
</dbReference>
<proteinExistence type="predicted"/>
<keyword evidence="4" id="KW-1185">Reference proteome</keyword>
<feature type="compositionally biased region" description="Polar residues" evidence="1">
    <location>
        <begin position="11"/>
        <end position="29"/>
    </location>
</feature>
<dbReference type="Pfam" id="PF03819">
    <property type="entry name" value="MazG"/>
    <property type="match status" value="1"/>
</dbReference>
<evidence type="ECO:0000256" key="1">
    <source>
        <dbReference type="SAM" id="MobiDB-lite"/>
    </source>
</evidence>
<dbReference type="Gene3D" id="1.10.287.1080">
    <property type="entry name" value="MazG-like"/>
    <property type="match status" value="2"/>
</dbReference>